<evidence type="ECO:0000259" key="5">
    <source>
        <dbReference type="PROSITE" id="PS50887"/>
    </source>
</evidence>
<dbReference type="PANTHER" id="PTHR44757:SF2">
    <property type="entry name" value="BIOFILM ARCHITECTURE MAINTENANCE PROTEIN MBAA"/>
    <property type="match status" value="1"/>
</dbReference>
<dbReference type="InterPro" id="IPR001633">
    <property type="entry name" value="EAL_dom"/>
</dbReference>
<dbReference type="CDD" id="cd19920">
    <property type="entry name" value="REC_PA4781-like"/>
    <property type="match status" value="1"/>
</dbReference>
<dbReference type="Pfam" id="PF00072">
    <property type="entry name" value="Response_reg"/>
    <property type="match status" value="1"/>
</dbReference>
<evidence type="ECO:0000259" key="3">
    <source>
        <dbReference type="PROSITE" id="PS50110"/>
    </source>
</evidence>
<feature type="domain" description="Response regulatory" evidence="3">
    <location>
        <begin position="12"/>
        <end position="128"/>
    </location>
</feature>
<evidence type="ECO:0000256" key="2">
    <source>
        <dbReference type="SAM" id="Coils"/>
    </source>
</evidence>
<dbReference type="SUPFAM" id="SSF55073">
    <property type="entry name" value="Nucleotide cyclase"/>
    <property type="match status" value="1"/>
</dbReference>
<feature type="coiled-coil region" evidence="2">
    <location>
        <begin position="130"/>
        <end position="175"/>
    </location>
</feature>
<dbReference type="PROSITE" id="PS50883">
    <property type="entry name" value="EAL"/>
    <property type="match status" value="1"/>
</dbReference>
<dbReference type="InterPro" id="IPR011006">
    <property type="entry name" value="CheY-like_superfamily"/>
</dbReference>
<dbReference type="InterPro" id="IPR035919">
    <property type="entry name" value="EAL_sf"/>
</dbReference>
<dbReference type="EMBL" id="JACJTQ010000007">
    <property type="protein sequence ID" value="MBD2691523.1"/>
    <property type="molecule type" value="Genomic_DNA"/>
</dbReference>
<dbReference type="Gene3D" id="3.40.50.2300">
    <property type="match status" value="1"/>
</dbReference>
<dbReference type="InterPro" id="IPR000160">
    <property type="entry name" value="GGDEF_dom"/>
</dbReference>
<dbReference type="SUPFAM" id="SSF141868">
    <property type="entry name" value="EAL domain-like"/>
    <property type="match status" value="1"/>
</dbReference>
<dbReference type="InterPro" id="IPR043128">
    <property type="entry name" value="Rev_trsase/Diguanyl_cyclase"/>
</dbReference>
<proteinExistence type="predicted"/>
<feature type="domain" description="GGDEF" evidence="5">
    <location>
        <begin position="211"/>
        <end position="344"/>
    </location>
</feature>
<dbReference type="PROSITE" id="PS50887">
    <property type="entry name" value="GGDEF"/>
    <property type="match status" value="1"/>
</dbReference>
<accession>A0ABR8IZP4</accession>
<protein>
    <submittedName>
        <fullName evidence="6">EAL domain-containing protein</fullName>
    </submittedName>
</protein>
<dbReference type="Gene3D" id="3.30.70.270">
    <property type="match status" value="1"/>
</dbReference>
<sequence>MNTSPIQSYQKDILIVDDTLNNLRLLDTILTKNGYSVRKALDGKMAITACKNRLPDLVLLDIMMPDMDGYTVCLLLKSDEKTSKIPVIFLSAIDDVLDKVKAFQVGGVDYITKPFQAEEVVIRVKNQLALRAAEQKILNLNIELEQKVQERTLQLQIANQDLKRELWERQQLENKLLYRALHDPLTNLSNRTLLMEQLEIALKLSKVKFDYQFAILFLDCDRFKVINDSLGHLIGDELLIAIANRLQTLMRNKDILARLGGDEFAILLDNVADISYVKLVADKILQELSAPFQLSRGEVFISASIGIVLSNSDYNKPQELLRDADTAMYKAKSQGKSRYCVFTHDMYQQALKILQLENDLKRAIERQEFIIYYQPIVSLSTGKISGFEALVRWQHPTQGLVSPGEFIPVAEETGLIAAIDTWVLQTACRQLRNWQEQKIISEDISISVNLSVKLFSHPNLLEIIDRAWREIKLNPQNLKLEITESAIMENIKATAAIMQQLRKCKIDLSIDDFGTGYSSLSYLHRFPVNILKIDQSFVHDLEKKPKNIGLISTMINLAHTSEMKAVAEGIETPFQLEKLRNLGCDFGQGYLFSQPLAAKSVLDLLASAPQW</sequence>
<dbReference type="InterPro" id="IPR029787">
    <property type="entry name" value="Nucleotide_cyclase"/>
</dbReference>
<dbReference type="Gene3D" id="3.20.20.450">
    <property type="entry name" value="EAL domain"/>
    <property type="match status" value="1"/>
</dbReference>
<dbReference type="SMART" id="SM00448">
    <property type="entry name" value="REC"/>
    <property type="match status" value="1"/>
</dbReference>
<dbReference type="CDD" id="cd01949">
    <property type="entry name" value="GGDEF"/>
    <property type="match status" value="1"/>
</dbReference>
<evidence type="ECO:0000256" key="1">
    <source>
        <dbReference type="PROSITE-ProRule" id="PRU00169"/>
    </source>
</evidence>
<feature type="domain" description="EAL" evidence="4">
    <location>
        <begin position="353"/>
        <end position="609"/>
    </location>
</feature>
<dbReference type="InterPro" id="IPR052155">
    <property type="entry name" value="Biofilm_reg_signaling"/>
</dbReference>
<comment type="caution">
    <text evidence="6">The sequence shown here is derived from an EMBL/GenBank/DDBJ whole genome shotgun (WGS) entry which is preliminary data.</text>
</comment>
<feature type="modified residue" description="4-aspartylphosphate" evidence="1">
    <location>
        <position position="61"/>
    </location>
</feature>
<dbReference type="SMART" id="SM00052">
    <property type="entry name" value="EAL"/>
    <property type="match status" value="1"/>
</dbReference>
<evidence type="ECO:0000259" key="4">
    <source>
        <dbReference type="PROSITE" id="PS50883"/>
    </source>
</evidence>
<organism evidence="6 7">
    <name type="scientific">Anabaena catenula FACHB-362</name>
    <dbReference type="NCBI Taxonomy" id="2692877"/>
    <lineage>
        <taxon>Bacteria</taxon>
        <taxon>Bacillati</taxon>
        <taxon>Cyanobacteriota</taxon>
        <taxon>Cyanophyceae</taxon>
        <taxon>Nostocales</taxon>
        <taxon>Nostocaceae</taxon>
        <taxon>Anabaena</taxon>
    </lineage>
</organism>
<dbReference type="Proteomes" id="UP000660381">
    <property type="component" value="Unassembled WGS sequence"/>
</dbReference>
<dbReference type="SUPFAM" id="SSF52172">
    <property type="entry name" value="CheY-like"/>
    <property type="match status" value="1"/>
</dbReference>
<dbReference type="RefSeq" id="WP_190906001.1">
    <property type="nucleotide sequence ID" value="NZ_JACJTQ010000007.1"/>
</dbReference>
<dbReference type="PANTHER" id="PTHR44757">
    <property type="entry name" value="DIGUANYLATE CYCLASE DGCP"/>
    <property type="match status" value="1"/>
</dbReference>
<dbReference type="PROSITE" id="PS50110">
    <property type="entry name" value="RESPONSE_REGULATORY"/>
    <property type="match status" value="1"/>
</dbReference>
<gene>
    <name evidence="6" type="ORF">H6G68_07100</name>
</gene>
<dbReference type="InterPro" id="IPR001789">
    <property type="entry name" value="Sig_transdc_resp-reg_receiver"/>
</dbReference>
<keyword evidence="2" id="KW-0175">Coiled coil</keyword>
<evidence type="ECO:0000313" key="6">
    <source>
        <dbReference type="EMBL" id="MBD2691523.1"/>
    </source>
</evidence>
<dbReference type="SMART" id="SM00267">
    <property type="entry name" value="GGDEF"/>
    <property type="match status" value="1"/>
</dbReference>
<dbReference type="NCBIfam" id="TIGR00254">
    <property type="entry name" value="GGDEF"/>
    <property type="match status" value="1"/>
</dbReference>
<reference evidence="6 7" key="1">
    <citation type="journal article" date="2020" name="ISME J.">
        <title>Comparative genomics reveals insights into cyanobacterial evolution and habitat adaptation.</title>
        <authorList>
            <person name="Chen M.Y."/>
            <person name="Teng W.K."/>
            <person name="Zhao L."/>
            <person name="Hu C.X."/>
            <person name="Zhou Y.K."/>
            <person name="Han B.P."/>
            <person name="Song L.R."/>
            <person name="Shu W.S."/>
        </authorList>
    </citation>
    <scope>NUCLEOTIDE SEQUENCE [LARGE SCALE GENOMIC DNA]</scope>
    <source>
        <strain evidence="6 7">FACHB-362</strain>
    </source>
</reference>
<dbReference type="Pfam" id="PF00563">
    <property type="entry name" value="EAL"/>
    <property type="match status" value="1"/>
</dbReference>
<keyword evidence="1" id="KW-0597">Phosphoprotein</keyword>
<keyword evidence="7" id="KW-1185">Reference proteome</keyword>
<evidence type="ECO:0000313" key="7">
    <source>
        <dbReference type="Proteomes" id="UP000660381"/>
    </source>
</evidence>
<name>A0ABR8IZP4_9NOST</name>
<dbReference type="Pfam" id="PF00990">
    <property type="entry name" value="GGDEF"/>
    <property type="match status" value="1"/>
</dbReference>
<dbReference type="CDD" id="cd01948">
    <property type="entry name" value="EAL"/>
    <property type="match status" value="1"/>
</dbReference>